<protein>
    <submittedName>
        <fullName evidence="3">Dihydrodipicolinate synthase</fullName>
        <ecNumber evidence="3">4.2.1.52</ecNumber>
    </submittedName>
</protein>
<dbReference type="SUPFAM" id="SSF51569">
    <property type="entry name" value="Aldolase"/>
    <property type="match status" value="1"/>
</dbReference>
<dbReference type="EC" id="4.2.1.52" evidence="3"/>
<dbReference type="Gene3D" id="3.20.20.70">
    <property type="entry name" value="Aldolase class I"/>
    <property type="match status" value="1"/>
</dbReference>
<proteinExistence type="inferred from homology"/>
<dbReference type="PANTHER" id="PTHR12128:SF66">
    <property type="entry name" value="4-HYDROXY-2-OXOGLUTARATE ALDOLASE, MITOCHONDRIAL"/>
    <property type="match status" value="1"/>
</dbReference>
<dbReference type="KEGG" id="rtg:NCTC13098_04870"/>
<dbReference type="GO" id="GO:0005829">
    <property type="term" value="C:cytosol"/>
    <property type="evidence" value="ECO:0007669"/>
    <property type="project" value="TreeGrafter"/>
</dbReference>
<dbReference type="CDD" id="cd00408">
    <property type="entry name" value="DHDPS-like"/>
    <property type="match status" value="1"/>
</dbReference>
<dbReference type="Pfam" id="PF00701">
    <property type="entry name" value="DHDPS"/>
    <property type="match status" value="1"/>
</dbReference>
<keyword evidence="2 3" id="KW-0456">Lyase</keyword>
<reference evidence="3 4" key="1">
    <citation type="submission" date="2018-12" db="EMBL/GenBank/DDBJ databases">
        <authorList>
            <consortium name="Pathogen Informatics"/>
        </authorList>
    </citation>
    <scope>NUCLEOTIDE SEQUENCE [LARGE SCALE GENOMIC DNA]</scope>
    <source>
        <strain evidence="3 4">NCTC13098</strain>
    </source>
</reference>
<evidence type="ECO:0000313" key="4">
    <source>
        <dbReference type="Proteomes" id="UP000274346"/>
    </source>
</evidence>
<dbReference type="PANTHER" id="PTHR12128">
    <property type="entry name" value="DIHYDRODIPICOLINATE SYNTHASE"/>
    <property type="match status" value="1"/>
</dbReference>
<dbReference type="InterPro" id="IPR002220">
    <property type="entry name" value="DapA-like"/>
</dbReference>
<organism evidence="3 4">
    <name type="scientific">Raoultella terrigena</name>
    <name type="common">Klebsiella terrigena</name>
    <dbReference type="NCBI Taxonomy" id="577"/>
    <lineage>
        <taxon>Bacteria</taxon>
        <taxon>Pseudomonadati</taxon>
        <taxon>Pseudomonadota</taxon>
        <taxon>Gammaproteobacteria</taxon>
        <taxon>Enterobacterales</taxon>
        <taxon>Enterobacteriaceae</taxon>
        <taxon>Klebsiella/Raoultella group</taxon>
        <taxon>Raoultella</taxon>
    </lineage>
</organism>
<gene>
    <name evidence="3" type="primary">dapA_5</name>
    <name evidence="3" type="ORF">NCTC13098_04870</name>
</gene>
<evidence type="ECO:0000256" key="1">
    <source>
        <dbReference type="ARBA" id="ARBA00007592"/>
    </source>
</evidence>
<name>A0A3P8M3F7_RAOTE</name>
<sequence>MNELNEQANGVYIISATPFTDSGELDLASADSLTDFYLEKGVSGITILGMMGEAHKLTEEEALSFMQRVLARVNGQVPVVVGVSHASHRHVEVWRKRRWIRGLPGSCWRQAPI</sequence>
<dbReference type="Proteomes" id="UP000274346">
    <property type="component" value="Chromosome"/>
</dbReference>
<dbReference type="GO" id="GO:0008840">
    <property type="term" value="F:4-hydroxy-tetrahydrodipicolinate synthase activity"/>
    <property type="evidence" value="ECO:0007669"/>
    <property type="project" value="TreeGrafter"/>
</dbReference>
<dbReference type="AlphaFoldDB" id="A0A3P8M3F7"/>
<dbReference type="InterPro" id="IPR013785">
    <property type="entry name" value="Aldolase_TIM"/>
</dbReference>
<evidence type="ECO:0000256" key="2">
    <source>
        <dbReference type="ARBA" id="ARBA00023239"/>
    </source>
</evidence>
<evidence type="ECO:0000313" key="3">
    <source>
        <dbReference type="EMBL" id="VDR28486.1"/>
    </source>
</evidence>
<dbReference type="EMBL" id="LR131271">
    <property type="protein sequence ID" value="VDR28486.1"/>
    <property type="molecule type" value="Genomic_DNA"/>
</dbReference>
<accession>A0A3P8M3F7</accession>
<comment type="similarity">
    <text evidence="1">Belongs to the DapA family.</text>
</comment>